<dbReference type="AlphaFoldDB" id="A0A699KTX6"/>
<gene>
    <name evidence="1" type="ORF">Tci_678114</name>
</gene>
<protein>
    <submittedName>
        <fullName evidence="1">Uncharacterized protein</fullName>
    </submittedName>
</protein>
<name>A0A699KTX6_TANCI</name>
<accession>A0A699KTX6</accession>
<dbReference type="EMBL" id="BKCJ010543704">
    <property type="protein sequence ID" value="GFB06143.1"/>
    <property type="molecule type" value="Genomic_DNA"/>
</dbReference>
<sequence length="95" mass="10864">MTKHESSDVVEDIEPILVITKHSNGTNKRYRDTNGYGFWNNEKKKEVVSSLSKQFWMAGEDESCGNNSDMVIPPVGMDHLRVHPPFLHSNAIRHK</sequence>
<proteinExistence type="predicted"/>
<reference evidence="1" key="1">
    <citation type="journal article" date="2019" name="Sci. Rep.">
        <title>Draft genome of Tanacetum cinerariifolium, the natural source of mosquito coil.</title>
        <authorList>
            <person name="Yamashiro T."/>
            <person name="Shiraishi A."/>
            <person name="Satake H."/>
            <person name="Nakayama K."/>
        </authorList>
    </citation>
    <scope>NUCLEOTIDE SEQUENCE</scope>
</reference>
<evidence type="ECO:0000313" key="1">
    <source>
        <dbReference type="EMBL" id="GFB06143.1"/>
    </source>
</evidence>
<organism evidence="1">
    <name type="scientific">Tanacetum cinerariifolium</name>
    <name type="common">Dalmatian daisy</name>
    <name type="synonym">Chrysanthemum cinerariifolium</name>
    <dbReference type="NCBI Taxonomy" id="118510"/>
    <lineage>
        <taxon>Eukaryota</taxon>
        <taxon>Viridiplantae</taxon>
        <taxon>Streptophyta</taxon>
        <taxon>Embryophyta</taxon>
        <taxon>Tracheophyta</taxon>
        <taxon>Spermatophyta</taxon>
        <taxon>Magnoliopsida</taxon>
        <taxon>eudicotyledons</taxon>
        <taxon>Gunneridae</taxon>
        <taxon>Pentapetalae</taxon>
        <taxon>asterids</taxon>
        <taxon>campanulids</taxon>
        <taxon>Asterales</taxon>
        <taxon>Asteraceae</taxon>
        <taxon>Asteroideae</taxon>
        <taxon>Anthemideae</taxon>
        <taxon>Anthemidinae</taxon>
        <taxon>Tanacetum</taxon>
    </lineage>
</organism>
<comment type="caution">
    <text evidence="1">The sequence shown here is derived from an EMBL/GenBank/DDBJ whole genome shotgun (WGS) entry which is preliminary data.</text>
</comment>